<dbReference type="PANTHER" id="PTHR13357:SF1">
    <property type="entry name" value="NCK-INTERACTING PROTEIN WITH SH3 DOMAIN"/>
    <property type="match status" value="1"/>
</dbReference>
<gene>
    <name evidence="2" type="ORF">BpHYR1_006322</name>
</gene>
<name>A0A3M7QK65_BRAPC</name>
<dbReference type="Pfam" id="PF09431">
    <property type="entry name" value="SPIN90_LRD"/>
    <property type="match status" value="1"/>
</dbReference>
<keyword evidence="3" id="KW-1185">Reference proteome</keyword>
<feature type="domain" description="SPIN90/Ldb17 leucine-rich" evidence="1">
    <location>
        <begin position="92"/>
        <end position="230"/>
    </location>
</feature>
<dbReference type="PANTHER" id="PTHR13357">
    <property type="entry name" value="SH3 ADAPTER PROTEIN SPIN90 NCK INTERACTING PROTEIN WITH SH3 DOMAIN"/>
    <property type="match status" value="1"/>
</dbReference>
<dbReference type="AlphaFoldDB" id="A0A3M7QK65"/>
<dbReference type="EMBL" id="REGN01005979">
    <property type="protein sequence ID" value="RNA11348.1"/>
    <property type="molecule type" value="Genomic_DNA"/>
</dbReference>
<sequence>MILILLISEAMLNFSSKNFNGIYSSLNCLCYFLNNISIIVPEKITQDLKQLNLIEDIFNLIEENNEFIYKKVAEHYSNNCLYFWDANELEKTLLNQLIYFILSLNSKFSLPEENMVLQFLINSDSQSKDYSIFSENIVYLFNLEEDPLSRYKFQNSERSEQTLYNNCLIKIVSDLFSFKQAKKSTILIDVIIRKLNNLSASDQIRSDYLSLMQLIINNSCYLEQMYKIEELLSCFNMILNEKDQYTIDQDIVRHFI</sequence>
<dbReference type="GO" id="GO:0006897">
    <property type="term" value="P:endocytosis"/>
    <property type="evidence" value="ECO:0007669"/>
    <property type="project" value="TreeGrafter"/>
</dbReference>
<evidence type="ECO:0000313" key="2">
    <source>
        <dbReference type="EMBL" id="RNA11348.1"/>
    </source>
</evidence>
<evidence type="ECO:0000313" key="3">
    <source>
        <dbReference type="Proteomes" id="UP000276133"/>
    </source>
</evidence>
<organism evidence="2 3">
    <name type="scientific">Brachionus plicatilis</name>
    <name type="common">Marine rotifer</name>
    <name type="synonym">Brachionus muelleri</name>
    <dbReference type="NCBI Taxonomy" id="10195"/>
    <lineage>
        <taxon>Eukaryota</taxon>
        <taxon>Metazoa</taxon>
        <taxon>Spiralia</taxon>
        <taxon>Gnathifera</taxon>
        <taxon>Rotifera</taxon>
        <taxon>Eurotatoria</taxon>
        <taxon>Monogononta</taxon>
        <taxon>Pseudotrocha</taxon>
        <taxon>Ploima</taxon>
        <taxon>Brachionidae</taxon>
        <taxon>Brachionus</taxon>
    </lineage>
</organism>
<evidence type="ECO:0000259" key="1">
    <source>
        <dbReference type="Pfam" id="PF09431"/>
    </source>
</evidence>
<comment type="caution">
    <text evidence="2">The sequence shown here is derived from an EMBL/GenBank/DDBJ whole genome shotgun (WGS) entry which is preliminary data.</text>
</comment>
<accession>A0A3M7QK65</accession>
<proteinExistence type="predicted"/>
<dbReference type="InterPro" id="IPR030125">
    <property type="entry name" value="SPIN90/Ldb17"/>
</dbReference>
<dbReference type="STRING" id="10195.A0A3M7QK65"/>
<dbReference type="InterPro" id="IPR018556">
    <property type="entry name" value="SPIN90/Ldb17_LRD"/>
</dbReference>
<dbReference type="Proteomes" id="UP000276133">
    <property type="component" value="Unassembled WGS sequence"/>
</dbReference>
<protein>
    <submittedName>
        <fullName evidence="2">NCK-interacting with SH3 domain</fullName>
    </submittedName>
</protein>
<reference evidence="2 3" key="1">
    <citation type="journal article" date="2018" name="Sci. Rep.">
        <title>Genomic signatures of local adaptation to the degree of environmental predictability in rotifers.</title>
        <authorList>
            <person name="Franch-Gras L."/>
            <person name="Hahn C."/>
            <person name="Garcia-Roger E.M."/>
            <person name="Carmona M.J."/>
            <person name="Serra M."/>
            <person name="Gomez A."/>
        </authorList>
    </citation>
    <scope>NUCLEOTIDE SEQUENCE [LARGE SCALE GENOMIC DNA]</scope>
    <source>
        <strain evidence="2">HYR1</strain>
    </source>
</reference>
<dbReference type="GO" id="GO:0071933">
    <property type="term" value="F:Arp2/3 complex binding"/>
    <property type="evidence" value="ECO:0007669"/>
    <property type="project" value="TreeGrafter"/>
</dbReference>
<dbReference type="OrthoDB" id="445362at2759"/>